<comment type="caution">
    <text evidence="2">The sequence shown here is derived from an EMBL/GenBank/DDBJ whole genome shotgun (WGS) entry which is preliminary data.</text>
</comment>
<dbReference type="Gene3D" id="1.20.1280.50">
    <property type="match status" value="1"/>
</dbReference>
<dbReference type="SMART" id="SM00256">
    <property type="entry name" value="FBOX"/>
    <property type="match status" value="1"/>
</dbReference>
<dbReference type="PROSITE" id="PS50181">
    <property type="entry name" value="FBOX"/>
    <property type="match status" value="1"/>
</dbReference>
<dbReference type="Pfam" id="PF00646">
    <property type="entry name" value="F-box"/>
    <property type="match status" value="1"/>
</dbReference>
<gene>
    <name evidence="2" type="ORF">AAHA92_22579</name>
</gene>
<accession>A0ABD1GP46</accession>
<protein>
    <submittedName>
        <fullName evidence="2">F-box protein-like protein</fullName>
    </submittedName>
</protein>
<dbReference type="InterPro" id="IPR001810">
    <property type="entry name" value="F-box_dom"/>
</dbReference>
<dbReference type="Proteomes" id="UP001567538">
    <property type="component" value="Unassembled WGS sequence"/>
</dbReference>
<evidence type="ECO:0000313" key="2">
    <source>
        <dbReference type="EMBL" id="KAL1545907.1"/>
    </source>
</evidence>
<feature type="domain" description="F-box" evidence="1">
    <location>
        <begin position="7"/>
        <end position="60"/>
    </location>
</feature>
<organism evidence="2 3">
    <name type="scientific">Salvia divinorum</name>
    <name type="common">Maria pastora</name>
    <name type="synonym">Diviner's sage</name>
    <dbReference type="NCBI Taxonomy" id="28513"/>
    <lineage>
        <taxon>Eukaryota</taxon>
        <taxon>Viridiplantae</taxon>
        <taxon>Streptophyta</taxon>
        <taxon>Embryophyta</taxon>
        <taxon>Tracheophyta</taxon>
        <taxon>Spermatophyta</taxon>
        <taxon>Magnoliopsida</taxon>
        <taxon>eudicotyledons</taxon>
        <taxon>Gunneridae</taxon>
        <taxon>Pentapetalae</taxon>
        <taxon>asterids</taxon>
        <taxon>lamiids</taxon>
        <taxon>Lamiales</taxon>
        <taxon>Lamiaceae</taxon>
        <taxon>Nepetoideae</taxon>
        <taxon>Mentheae</taxon>
        <taxon>Salviinae</taxon>
        <taxon>Salvia</taxon>
        <taxon>Salvia subgen. Calosphace</taxon>
    </lineage>
</organism>
<dbReference type="InterPro" id="IPR053772">
    <property type="entry name" value="At1g61320/At1g61330-like"/>
</dbReference>
<dbReference type="PANTHER" id="PTHR34145">
    <property type="entry name" value="OS02G0105600 PROTEIN"/>
    <property type="match status" value="1"/>
</dbReference>
<proteinExistence type="predicted"/>
<name>A0ABD1GP46_SALDI</name>
<reference evidence="2 3" key="1">
    <citation type="submission" date="2024-06" db="EMBL/GenBank/DDBJ databases">
        <title>A chromosome level genome sequence of Diviner's sage (Salvia divinorum).</title>
        <authorList>
            <person name="Ford S.A."/>
            <person name="Ro D.-K."/>
            <person name="Ness R.W."/>
            <person name="Phillips M.A."/>
        </authorList>
    </citation>
    <scope>NUCLEOTIDE SEQUENCE [LARGE SCALE GENOMIC DNA]</scope>
    <source>
        <strain evidence="2">SAF-2024a</strain>
        <tissue evidence="2">Leaf</tissue>
    </source>
</reference>
<dbReference type="InterPro" id="IPR036047">
    <property type="entry name" value="F-box-like_dom_sf"/>
</dbReference>
<sequence>MLMAEKADLISRLPNEILHHIMSRVSLKQAVQISTLSTSWRSLMSPSRLSLSSKQELKQIIQSLSESAAGFQTFTLHLNASFAVCTLGVNGELHLDFSQHKQHPLSLFDLIVKQTSSLSRPTLSLIKTLHLRSISCLVGEAVSDLCSSWSSIESLKIEKCSGLQSIEIESSECLKNLEISDCPNIARIVLVSAHNLNSLSYKGAFTLVQLLNVPNLVRAALDFRDGLGGNEFNCEDSLSLLSCVKDIESLQLNSWLIEALCCAGVIFSKLDFQFSRLKDLKVMCSQISGKTRDSFSCFLHITPALEELQLIRMEDEGLSCVEFPWSQHQSWHEPHLWKDYATVKDEACRLKDMKKVKMKGFSMERDELLWVDLLLHNGINLREMIVDDLWRVARVPYTQLNCIKPQYLIIPCPHSHSYSLLIADSTPKF</sequence>
<dbReference type="AlphaFoldDB" id="A0ABD1GP46"/>
<dbReference type="SUPFAM" id="SSF81383">
    <property type="entry name" value="F-box domain"/>
    <property type="match status" value="1"/>
</dbReference>
<evidence type="ECO:0000313" key="3">
    <source>
        <dbReference type="Proteomes" id="UP001567538"/>
    </source>
</evidence>
<dbReference type="EMBL" id="JBEAFC010000008">
    <property type="protein sequence ID" value="KAL1545907.1"/>
    <property type="molecule type" value="Genomic_DNA"/>
</dbReference>
<keyword evidence="3" id="KW-1185">Reference proteome</keyword>
<evidence type="ECO:0000259" key="1">
    <source>
        <dbReference type="PROSITE" id="PS50181"/>
    </source>
</evidence>